<sequence length="129" mass="15092">MDFPDNNFISFGETPEIEYLKDVGVLKRSNFIVLSSNGGDGDLFSRIQVAAFKNNNELEKGYWSLAQPNRELILNKESSELTRNLEVELYECLPIPSPEVSLEDILHFKERRKDELLEFRRFMDNLYLK</sequence>
<reference evidence="1" key="1">
    <citation type="submission" date="2024-05" db="EMBL/GenBank/DDBJ databases">
        <title>Metabacillus sp. nov., isolated from the rhizosphere soil of tomato plants.</title>
        <authorList>
            <person name="Ma R."/>
        </authorList>
    </citation>
    <scope>NUCLEOTIDE SEQUENCE</scope>
    <source>
        <strain evidence="1">DBTR6</strain>
    </source>
</reference>
<evidence type="ECO:0000313" key="1">
    <source>
        <dbReference type="EMBL" id="MBZ5752447.1"/>
    </source>
</evidence>
<evidence type="ECO:0000313" key="2">
    <source>
        <dbReference type="Proteomes" id="UP001165287"/>
    </source>
</evidence>
<dbReference type="Pfam" id="PF19749">
    <property type="entry name" value="DUF6236"/>
    <property type="match status" value="1"/>
</dbReference>
<proteinExistence type="predicted"/>
<name>A0ABS7UWS1_9BACI</name>
<dbReference type="Proteomes" id="UP001165287">
    <property type="component" value="Unassembled WGS sequence"/>
</dbReference>
<dbReference type="InterPro" id="IPR046203">
    <property type="entry name" value="DUF6236"/>
</dbReference>
<keyword evidence="2" id="KW-1185">Reference proteome</keyword>
<protein>
    <submittedName>
        <fullName evidence="1">DUF6236 family protein</fullName>
    </submittedName>
</protein>
<gene>
    <name evidence="1" type="ORF">K9V48_19865</name>
</gene>
<organism evidence="1 2">
    <name type="scientific">Metabacillus rhizolycopersici</name>
    <dbReference type="NCBI Taxonomy" id="2875709"/>
    <lineage>
        <taxon>Bacteria</taxon>
        <taxon>Bacillati</taxon>
        <taxon>Bacillota</taxon>
        <taxon>Bacilli</taxon>
        <taxon>Bacillales</taxon>
        <taxon>Bacillaceae</taxon>
        <taxon>Metabacillus</taxon>
    </lineage>
</organism>
<dbReference type="EMBL" id="JAIQUM010000056">
    <property type="protein sequence ID" value="MBZ5752447.1"/>
    <property type="molecule type" value="Genomic_DNA"/>
</dbReference>
<accession>A0ABS7UWS1</accession>
<comment type="caution">
    <text evidence="1">The sequence shown here is derived from an EMBL/GenBank/DDBJ whole genome shotgun (WGS) entry which is preliminary data.</text>
</comment>